<dbReference type="PROSITE" id="PS51465">
    <property type="entry name" value="KAZAL_2"/>
    <property type="match status" value="1"/>
</dbReference>
<feature type="transmembrane region" description="Helical" evidence="9">
    <location>
        <begin position="395"/>
        <end position="423"/>
    </location>
</feature>
<evidence type="ECO:0000256" key="3">
    <source>
        <dbReference type="ARBA" id="ARBA00022475"/>
    </source>
</evidence>
<evidence type="ECO:0000256" key="7">
    <source>
        <dbReference type="ARBA" id="ARBA00023157"/>
    </source>
</evidence>
<dbReference type="EMBL" id="GEBQ01024511">
    <property type="protein sequence ID" value="JAT15466.1"/>
    <property type="molecule type" value="Transcribed_RNA"/>
</dbReference>
<dbReference type="SUPFAM" id="SSF103473">
    <property type="entry name" value="MFS general substrate transporter"/>
    <property type="match status" value="1"/>
</dbReference>
<feature type="transmembrane region" description="Helical" evidence="9">
    <location>
        <begin position="26"/>
        <end position="48"/>
    </location>
</feature>
<feature type="transmembrane region" description="Helical" evidence="9">
    <location>
        <begin position="478"/>
        <end position="504"/>
    </location>
</feature>
<evidence type="ECO:0000256" key="4">
    <source>
        <dbReference type="ARBA" id="ARBA00022692"/>
    </source>
</evidence>
<sequence length="635" mass="69319">MLGSQVIQGLIIVPIAYAGGRRHRPVWLAALGGFLVISCFIFGSIILAEYENTEVVTTYSLTQDPTLCVKYSERVVQDYQNREWTTLAAVYLLSLSLGLAQICFFAFAITYLDDNVDSTNSPGIIGIVLGLQQLGPLIGMVLAWLCSSTVITGILWIVLGVVLLLVSVILGLFPRSLLDNQGGLASNNIYYTKNKGFVGSFLRVVTNKIFLLITFGLALAYTALWNFRYLLTRYEESVYYASQANGFDDPWTTRQIITFVRPVLTAAAIITAGIVMFRTEPTPTKLSIWATGALFFCAAAFAANIFLSCSNIHIITESSSRLDLTMYCNKDCQCKEDLAFTPVYASHARLVYFSPCHAGCTTASYAGSDKVYKNCSCVPTEAVVSGVYDAGSCQLYGILFECLTVLVAVLAASTVICLLMLSFRVVLNCDKPMMIALQLTIVTQLATIPGRQLFLFVARWTCIVSGTDECRLHEAQPFVTYINLTTILFLLLSVGVFAVTSFIVRNVVLYGEDDRSPTHAAAMTELREFRSKNSNGKGRRHSFHGEDQKLLDTTGAPVVVKRTPSITVPVDGEHRLSTYEGQMQKAASYSDELNKLLQTPPAAGQGGQAATGGNTLQVPSPGVTVRHEGMLTTLL</sequence>
<keyword evidence="4 9" id="KW-0812">Transmembrane</keyword>
<evidence type="ECO:0000256" key="5">
    <source>
        <dbReference type="ARBA" id="ARBA00022989"/>
    </source>
</evidence>
<comment type="subcellular location">
    <subcellularLocation>
        <location evidence="1">Cell membrane</location>
        <topology evidence="1">Multi-pass membrane protein</topology>
    </subcellularLocation>
</comment>
<evidence type="ECO:0000259" key="10">
    <source>
        <dbReference type="PROSITE" id="PS51465"/>
    </source>
</evidence>
<gene>
    <name evidence="11" type="ORF">g.40070</name>
</gene>
<dbReference type="Pfam" id="PF03137">
    <property type="entry name" value="OATP"/>
    <property type="match status" value="1"/>
</dbReference>
<name>A0A1B6KVI7_9HEMI</name>
<feature type="transmembrane region" description="Helical" evidence="9">
    <location>
        <begin position="256"/>
        <end position="277"/>
    </location>
</feature>
<feature type="transmembrane region" description="Helical" evidence="9">
    <location>
        <begin position="124"/>
        <end position="145"/>
    </location>
</feature>
<keyword evidence="7" id="KW-1015">Disulfide bond</keyword>
<accession>A0A1B6KVI7</accession>
<evidence type="ECO:0000256" key="1">
    <source>
        <dbReference type="ARBA" id="ARBA00004651"/>
    </source>
</evidence>
<feature type="region of interest" description="Disordered" evidence="8">
    <location>
        <begin position="597"/>
        <end position="623"/>
    </location>
</feature>
<keyword evidence="6 9" id="KW-0472">Membrane</keyword>
<dbReference type="Gene3D" id="1.20.1250.20">
    <property type="entry name" value="MFS general substrate transporter like domains"/>
    <property type="match status" value="1"/>
</dbReference>
<dbReference type="GO" id="GO:0015347">
    <property type="term" value="F:sodium-independent organic anion transmembrane transporter activity"/>
    <property type="evidence" value="ECO:0007669"/>
    <property type="project" value="TreeGrafter"/>
</dbReference>
<dbReference type="AlphaFoldDB" id="A0A1B6KVI7"/>
<feature type="transmembrane region" description="Helical" evidence="9">
    <location>
        <begin position="151"/>
        <end position="173"/>
    </location>
</feature>
<feature type="domain" description="Kazal-like" evidence="10">
    <location>
        <begin position="322"/>
        <end position="379"/>
    </location>
</feature>
<keyword evidence="3" id="KW-1003">Cell membrane</keyword>
<dbReference type="PANTHER" id="PTHR11388:SF158">
    <property type="entry name" value="ORGANIC ANION TRANSPORTING POLYPEPTIDE 33EB"/>
    <property type="match status" value="1"/>
</dbReference>
<protein>
    <recommendedName>
        <fullName evidence="10">Kazal-like domain-containing protein</fullName>
    </recommendedName>
</protein>
<comment type="similarity">
    <text evidence="2">Belongs to the organo anion transporter (TC 2.A.60) family.</text>
</comment>
<dbReference type="GO" id="GO:0016323">
    <property type="term" value="C:basolateral plasma membrane"/>
    <property type="evidence" value="ECO:0007669"/>
    <property type="project" value="TreeGrafter"/>
</dbReference>
<feature type="transmembrane region" description="Helical" evidence="9">
    <location>
        <begin position="88"/>
        <end position="112"/>
    </location>
</feature>
<evidence type="ECO:0000256" key="9">
    <source>
        <dbReference type="SAM" id="Phobius"/>
    </source>
</evidence>
<evidence type="ECO:0000256" key="8">
    <source>
        <dbReference type="SAM" id="MobiDB-lite"/>
    </source>
</evidence>
<feature type="transmembrane region" description="Helical" evidence="9">
    <location>
        <begin position="209"/>
        <end position="227"/>
    </location>
</feature>
<dbReference type="InterPro" id="IPR004156">
    <property type="entry name" value="OATP"/>
</dbReference>
<dbReference type="InterPro" id="IPR036259">
    <property type="entry name" value="MFS_trans_sf"/>
</dbReference>
<keyword evidence="5 9" id="KW-1133">Transmembrane helix</keyword>
<evidence type="ECO:0000256" key="6">
    <source>
        <dbReference type="ARBA" id="ARBA00023136"/>
    </source>
</evidence>
<proteinExistence type="inferred from homology"/>
<organism evidence="11">
    <name type="scientific">Graphocephala atropunctata</name>
    <dbReference type="NCBI Taxonomy" id="36148"/>
    <lineage>
        <taxon>Eukaryota</taxon>
        <taxon>Metazoa</taxon>
        <taxon>Ecdysozoa</taxon>
        <taxon>Arthropoda</taxon>
        <taxon>Hexapoda</taxon>
        <taxon>Insecta</taxon>
        <taxon>Pterygota</taxon>
        <taxon>Neoptera</taxon>
        <taxon>Paraneoptera</taxon>
        <taxon>Hemiptera</taxon>
        <taxon>Auchenorrhyncha</taxon>
        <taxon>Membracoidea</taxon>
        <taxon>Cicadellidae</taxon>
        <taxon>Cicadellinae</taxon>
        <taxon>Cicadellini</taxon>
        <taxon>Graphocephala</taxon>
    </lineage>
</organism>
<feature type="transmembrane region" description="Helical" evidence="9">
    <location>
        <begin position="435"/>
        <end position="458"/>
    </location>
</feature>
<evidence type="ECO:0000256" key="2">
    <source>
        <dbReference type="ARBA" id="ARBA00009657"/>
    </source>
</evidence>
<dbReference type="InterPro" id="IPR002350">
    <property type="entry name" value="Kazal_dom"/>
</dbReference>
<reference evidence="11" key="1">
    <citation type="submission" date="2015-11" db="EMBL/GenBank/DDBJ databases">
        <title>De novo transcriptome assembly of four potential Pierce s Disease insect vectors from Arizona vineyards.</title>
        <authorList>
            <person name="Tassone E.E."/>
        </authorList>
    </citation>
    <scope>NUCLEOTIDE SEQUENCE</scope>
</reference>
<evidence type="ECO:0000313" key="11">
    <source>
        <dbReference type="EMBL" id="JAT15466.1"/>
    </source>
</evidence>
<dbReference type="PANTHER" id="PTHR11388">
    <property type="entry name" value="ORGANIC ANION TRANSPORTER"/>
    <property type="match status" value="1"/>
</dbReference>
<dbReference type="GO" id="GO:0043252">
    <property type="term" value="P:sodium-independent organic anion transport"/>
    <property type="evidence" value="ECO:0007669"/>
    <property type="project" value="TreeGrafter"/>
</dbReference>
<feature type="transmembrane region" description="Helical" evidence="9">
    <location>
        <begin position="289"/>
        <end position="315"/>
    </location>
</feature>